<sequence>MHFGRSANMAAQAQAGYSSYSNEIKEKLSLWDVKDSPLAPLSEKQRNSVLELTTVAGNRPLLDELPDDDCTSLPAKRTLSETSKEAAVDMATVDLGSEKIENAQQFFAWFANVEAQMEEEQESSYRSYAAQLRSYRDHCDSILSEVESALNHLQDLQQKHLLVSTKTGALHEACEQLLQDQTKLMNMAESISNKLSYFNALDHLRHKLNSSTLSVTSESFVPMLARLDECISFISSNPQFKESQVYLVRFKQCLNQALNQVKMHVVNLLKNATAQVLANKEGGNSSESSFALFYGKFRTCAPRVKSLMEQIEQRSHLSSEYSSLLGDCQQCYLSQRSQLLTPCVSDAIDKLAKQYERNPCSLVRAGCSVLIRVCQDEYQLYYHFFSRPSSGLDSLLEILCSTLYDSLRPVIIHMNHMETLTELCTILKVEMIEDHVQQKGEELAAFEVVVLQMLEDVQERLVYRAQAYIESDIQKYSPAPGDLAYPEKLIIGVGKHYCKIETAGDNDKEEKQSGEEEKKSVELPGALADLQGMWYPTVRRTLVCLSKLYRCISKETFEGLSQEALSLCIQSLKTASSLIAQRKDSINGHLFLIKHLLILREQIAPFDVDFAVKEMSLDFSKMRTAAYGLWSHSNRLFALSGNNALLEFLLDGAPQLTENYLDSKKDVDVELRIVCEQFIQNVSESLISPLSAFLTKVTVIKNLAQEEGKDTKAFLKQQPFAKPENVRKVVSETYMLLKSKLTSTLQSMALFLANKDTEYILFKPVKAKVQEYYKQMNDLVMETYSEEDQQIIGCPSIQQVC</sequence>
<evidence type="ECO:0000256" key="8">
    <source>
        <dbReference type="ARBA" id="ARBA00031339"/>
    </source>
</evidence>
<feature type="domain" description="Conserved oligomeric Golgi complex subunit 3 C-terminal" evidence="10">
    <location>
        <begin position="290"/>
        <end position="622"/>
    </location>
</feature>
<dbReference type="OrthoDB" id="296793at2759"/>
<reference evidence="11 12" key="1">
    <citation type="journal article" date="2018" name="Sci. Rep.">
        <title>Comparative analysis of the Pocillopora damicornis genome highlights role of immune system in coral evolution.</title>
        <authorList>
            <person name="Cunning R."/>
            <person name="Bay R.A."/>
            <person name="Gillette P."/>
            <person name="Baker A.C."/>
            <person name="Traylor-Knowles N."/>
        </authorList>
    </citation>
    <scope>NUCLEOTIDE SEQUENCE [LARGE SCALE GENOMIC DNA]</scope>
    <source>
        <strain evidence="11">RSMAS</strain>
        <tissue evidence="11">Whole animal</tissue>
    </source>
</reference>
<evidence type="ECO:0000256" key="3">
    <source>
        <dbReference type="ARBA" id="ARBA00020976"/>
    </source>
</evidence>
<dbReference type="Pfam" id="PF20671">
    <property type="entry name" value="COG3_C"/>
    <property type="match status" value="1"/>
</dbReference>
<dbReference type="SUPFAM" id="SSF74788">
    <property type="entry name" value="Cullin repeat-like"/>
    <property type="match status" value="1"/>
</dbReference>
<keyword evidence="12" id="KW-1185">Reference proteome</keyword>
<evidence type="ECO:0000256" key="2">
    <source>
        <dbReference type="ARBA" id="ARBA00009936"/>
    </source>
</evidence>
<comment type="similarity">
    <text evidence="2">Belongs to the COG3 family.</text>
</comment>
<dbReference type="Proteomes" id="UP000275408">
    <property type="component" value="Unassembled WGS sequence"/>
</dbReference>
<keyword evidence="4" id="KW-0813">Transport</keyword>
<name>A0A3M6V4P9_POCDA</name>
<organism evidence="11 12">
    <name type="scientific">Pocillopora damicornis</name>
    <name type="common">Cauliflower coral</name>
    <name type="synonym">Millepora damicornis</name>
    <dbReference type="NCBI Taxonomy" id="46731"/>
    <lineage>
        <taxon>Eukaryota</taxon>
        <taxon>Metazoa</taxon>
        <taxon>Cnidaria</taxon>
        <taxon>Anthozoa</taxon>
        <taxon>Hexacorallia</taxon>
        <taxon>Scleractinia</taxon>
        <taxon>Astrocoeniina</taxon>
        <taxon>Pocilloporidae</taxon>
        <taxon>Pocillopora</taxon>
    </lineage>
</organism>
<dbReference type="InterPro" id="IPR016159">
    <property type="entry name" value="Cullin_repeat-like_dom_sf"/>
</dbReference>
<evidence type="ECO:0000256" key="5">
    <source>
        <dbReference type="ARBA" id="ARBA00022927"/>
    </source>
</evidence>
<accession>A0A3M6V4P9</accession>
<keyword evidence="6" id="KW-0333">Golgi apparatus</keyword>
<keyword evidence="7" id="KW-0472">Membrane</keyword>
<dbReference type="InterPro" id="IPR048685">
    <property type="entry name" value="COG3_C"/>
</dbReference>
<dbReference type="GO" id="GO:0005801">
    <property type="term" value="C:cis-Golgi network"/>
    <property type="evidence" value="ECO:0007669"/>
    <property type="project" value="InterPro"/>
</dbReference>
<dbReference type="PANTHER" id="PTHR13302">
    <property type="entry name" value="CONSERVED OLIGOMERIC GOLGI COMPLEX COMPONENT 3"/>
    <property type="match status" value="1"/>
</dbReference>
<dbReference type="EMBL" id="RCHS01000098">
    <property type="protein sequence ID" value="RMX60875.1"/>
    <property type="molecule type" value="Genomic_DNA"/>
</dbReference>
<dbReference type="GO" id="GO:0017119">
    <property type="term" value="C:Golgi transport complex"/>
    <property type="evidence" value="ECO:0007669"/>
    <property type="project" value="TreeGrafter"/>
</dbReference>
<comment type="subcellular location">
    <subcellularLocation>
        <location evidence="1">Golgi apparatus membrane</location>
        <topology evidence="1">Peripheral membrane protein</topology>
    </subcellularLocation>
</comment>
<dbReference type="InterPro" id="IPR048320">
    <property type="entry name" value="COG3_N"/>
</dbReference>
<evidence type="ECO:0000256" key="7">
    <source>
        <dbReference type="ARBA" id="ARBA00023136"/>
    </source>
</evidence>
<evidence type="ECO:0000313" key="11">
    <source>
        <dbReference type="EMBL" id="RMX60875.1"/>
    </source>
</evidence>
<dbReference type="Pfam" id="PF04136">
    <property type="entry name" value="COG3_N"/>
    <property type="match status" value="1"/>
</dbReference>
<proteinExistence type="inferred from homology"/>
<dbReference type="GO" id="GO:0006886">
    <property type="term" value="P:intracellular protein transport"/>
    <property type="evidence" value="ECO:0007669"/>
    <property type="project" value="InterPro"/>
</dbReference>
<evidence type="ECO:0000259" key="9">
    <source>
        <dbReference type="Pfam" id="PF04136"/>
    </source>
</evidence>
<evidence type="ECO:0000259" key="10">
    <source>
        <dbReference type="Pfam" id="PF20671"/>
    </source>
</evidence>
<dbReference type="STRING" id="46731.A0A3M6V4P9"/>
<dbReference type="GO" id="GO:0007030">
    <property type="term" value="P:Golgi organization"/>
    <property type="evidence" value="ECO:0007669"/>
    <property type="project" value="TreeGrafter"/>
</dbReference>
<dbReference type="GO" id="GO:0000139">
    <property type="term" value="C:Golgi membrane"/>
    <property type="evidence" value="ECO:0007669"/>
    <property type="project" value="UniProtKB-SubCell"/>
</dbReference>
<evidence type="ECO:0000256" key="6">
    <source>
        <dbReference type="ARBA" id="ARBA00023034"/>
    </source>
</evidence>
<evidence type="ECO:0000313" key="12">
    <source>
        <dbReference type="Proteomes" id="UP000275408"/>
    </source>
</evidence>
<dbReference type="AlphaFoldDB" id="A0A3M6V4P9"/>
<gene>
    <name evidence="11" type="ORF">pdam_00003472</name>
</gene>
<dbReference type="GO" id="GO:0006891">
    <property type="term" value="P:intra-Golgi vesicle-mediated transport"/>
    <property type="evidence" value="ECO:0007669"/>
    <property type="project" value="TreeGrafter"/>
</dbReference>
<feature type="domain" description="Conserved oligomeric Golgi complex subunit 3 N-terminal" evidence="9">
    <location>
        <begin position="128"/>
        <end position="271"/>
    </location>
</feature>
<evidence type="ECO:0000256" key="4">
    <source>
        <dbReference type="ARBA" id="ARBA00022448"/>
    </source>
</evidence>
<evidence type="ECO:0000256" key="1">
    <source>
        <dbReference type="ARBA" id="ARBA00004395"/>
    </source>
</evidence>
<dbReference type="InterPro" id="IPR007265">
    <property type="entry name" value="COG_su3"/>
</dbReference>
<comment type="caution">
    <text evidence="11">The sequence shown here is derived from an EMBL/GenBank/DDBJ whole genome shotgun (WGS) entry which is preliminary data.</text>
</comment>
<dbReference type="PANTHER" id="PTHR13302:SF8">
    <property type="entry name" value="CONSERVED OLIGOMERIC GOLGI COMPLEX SUBUNIT 3"/>
    <property type="match status" value="1"/>
</dbReference>
<protein>
    <recommendedName>
        <fullName evidence="3">Conserved oligomeric Golgi complex subunit 3</fullName>
    </recommendedName>
    <alternativeName>
        <fullName evidence="8">Component of oligomeric Golgi complex 3</fullName>
    </alternativeName>
</protein>
<keyword evidence="5" id="KW-0653">Protein transport</keyword>